<evidence type="ECO:0000313" key="3">
    <source>
        <dbReference type="EMBL" id="HBP31101.1"/>
    </source>
</evidence>
<dbReference type="CDD" id="cd03448">
    <property type="entry name" value="HDE_HSD"/>
    <property type="match status" value="1"/>
</dbReference>
<dbReference type="GO" id="GO:0003857">
    <property type="term" value="F:(3S)-3-hydroxyacyl-CoA dehydrogenase (NAD+) activity"/>
    <property type="evidence" value="ECO:0007669"/>
    <property type="project" value="TreeGrafter"/>
</dbReference>
<dbReference type="InterPro" id="IPR054357">
    <property type="entry name" value="MFE-2_N"/>
</dbReference>
<protein>
    <submittedName>
        <fullName evidence="3">3-alpha,7-alpha, 12-alpha-trihydroxy-5-beta-cholest-24-enoyl-CoA hydratase</fullName>
    </submittedName>
</protein>
<dbReference type="GO" id="GO:0004300">
    <property type="term" value="F:enoyl-CoA hydratase activity"/>
    <property type="evidence" value="ECO:0007669"/>
    <property type="project" value="TreeGrafter"/>
</dbReference>
<dbReference type="EMBL" id="DOEK01000035">
    <property type="protein sequence ID" value="HBP31101.1"/>
    <property type="molecule type" value="Genomic_DNA"/>
</dbReference>
<dbReference type="InterPro" id="IPR029069">
    <property type="entry name" value="HotDog_dom_sf"/>
</dbReference>
<gene>
    <name evidence="3" type="ORF">DD666_17030</name>
</gene>
<organism evidence="3 4">
    <name type="scientific">Advenella kashmirensis</name>
    <dbReference type="NCBI Taxonomy" id="310575"/>
    <lineage>
        <taxon>Bacteria</taxon>
        <taxon>Pseudomonadati</taxon>
        <taxon>Pseudomonadota</taxon>
        <taxon>Betaproteobacteria</taxon>
        <taxon>Burkholderiales</taxon>
        <taxon>Alcaligenaceae</taxon>
    </lineage>
</organism>
<dbReference type="Gene3D" id="3.10.129.10">
    <property type="entry name" value="Hotdog Thioesterase"/>
    <property type="match status" value="1"/>
</dbReference>
<comment type="caution">
    <text evidence="3">The sequence shown here is derived from an EMBL/GenBank/DDBJ whole genome shotgun (WGS) entry which is preliminary data.</text>
</comment>
<dbReference type="GO" id="GO:0044594">
    <property type="term" value="F:17-beta-hydroxysteroid dehydrogenase (NAD+) activity"/>
    <property type="evidence" value="ECO:0007669"/>
    <property type="project" value="TreeGrafter"/>
</dbReference>
<dbReference type="AlphaFoldDB" id="A0A356LKK1"/>
<feature type="domain" description="MaoC-like" evidence="1">
    <location>
        <begin position="162"/>
        <end position="276"/>
    </location>
</feature>
<evidence type="ECO:0000259" key="1">
    <source>
        <dbReference type="Pfam" id="PF01575"/>
    </source>
</evidence>
<accession>A0A356LKK1</accession>
<dbReference type="PANTHER" id="PTHR13078">
    <property type="entry name" value="PEROXISOMAL MULTIFUNCTIONAL ENZYME TYPE 2-RELATED"/>
    <property type="match status" value="1"/>
</dbReference>
<reference evidence="3 4" key="1">
    <citation type="journal article" date="2018" name="Nat. Biotechnol.">
        <title>A standardized bacterial taxonomy based on genome phylogeny substantially revises the tree of life.</title>
        <authorList>
            <person name="Parks D.H."/>
            <person name="Chuvochina M."/>
            <person name="Waite D.W."/>
            <person name="Rinke C."/>
            <person name="Skarshewski A."/>
            <person name="Chaumeil P.A."/>
            <person name="Hugenholtz P."/>
        </authorList>
    </citation>
    <scope>NUCLEOTIDE SEQUENCE [LARGE SCALE GENOMIC DNA]</scope>
    <source>
        <strain evidence="3">UBA10707</strain>
    </source>
</reference>
<proteinExistence type="predicted"/>
<dbReference type="Pfam" id="PF22622">
    <property type="entry name" value="MFE-2_hydrat-2_N"/>
    <property type="match status" value="1"/>
</dbReference>
<dbReference type="PANTHER" id="PTHR13078:SF56">
    <property type="entry name" value="PEROXISOMAL MULTIFUNCTIONAL ENZYME TYPE 2"/>
    <property type="match status" value="1"/>
</dbReference>
<sequence>MPLDYERIKNWRFADTRHSYTQRDSILYALGIGLGSDPLDPSQLQFVYEKQLQAFPTMSSILCYPGFWMQDPATGINWVKLVHGEQRSIWHRPLAAEGVLTGKTHISHVIDKGADKGALVIAERNMYDVNNTLVATIQQTTFCRADGGFGQGDAPVAALPRVPERAPDYRRRIPVAPNAAILYRLNADPNPLHIDPQTAAAAGFERPILHGLCTYGHAARAVVQDCCDNDPAVLYRFDARFSAPVYPGETLLCDIWREGADQIHFQVSVQERNVVVLSNGYAALRGTQ</sequence>
<evidence type="ECO:0000313" key="4">
    <source>
        <dbReference type="Proteomes" id="UP000264036"/>
    </source>
</evidence>
<feature type="domain" description="Peroxisomal multifunctional enzyme type 2-like N-terminal" evidence="2">
    <location>
        <begin position="19"/>
        <end position="144"/>
    </location>
</feature>
<dbReference type="InterPro" id="IPR002539">
    <property type="entry name" value="MaoC-like_dom"/>
</dbReference>
<dbReference type="GO" id="GO:0006635">
    <property type="term" value="P:fatty acid beta-oxidation"/>
    <property type="evidence" value="ECO:0007669"/>
    <property type="project" value="TreeGrafter"/>
</dbReference>
<dbReference type="Pfam" id="PF01575">
    <property type="entry name" value="MaoC_dehydratas"/>
    <property type="match status" value="1"/>
</dbReference>
<evidence type="ECO:0000259" key="2">
    <source>
        <dbReference type="Pfam" id="PF22622"/>
    </source>
</evidence>
<dbReference type="SUPFAM" id="SSF54637">
    <property type="entry name" value="Thioesterase/thiol ester dehydrase-isomerase"/>
    <property type="match status" value="2"/>
</dbReference>
<dbReference type="Proteomes" id="UP000264036">
    <property type="component" value="Unassembled WGS sequence"/>
</dbReference>
<name>A0A356LKK1_9BURK</name>